<proteinExistence type="predicted"/>
<dbReference type="InterPro" id="IPR036388">
    <property type="entry name" value="WH-like_DNA-bd_sf"/>
</dbReference>
<dbReference type="CDD" id="cd06170">
    <property type="entry name" value="LuxR_C_like"/>
    <property type="match status" value="1"/>
</dbReference>
<reference evidence="4 5" key="1">
    <citation type="submission" date="2016-10" db="EMBL/GenBank/DDBJ databases">
        <authorList>
            <person name="de Groot N.N."/>
        </authorList>
    </citation>
    <scope>NUCLEOTIDE SEQUENCE [LARGE SCALE GENOMIC DNA]</scope>
    <source>
        <strain evidence="4 5">CGMCC 4.5506</strain>
    </source>
</reference>
<evidence type="ECO:0000313" key="5">
    <source>
        <dbReference type="Proteomes" id="UP000199494"/>
    </source>
</evidence>
<dbReference type="InterPro" id="IPR016032">
    <property type="entry name" value="Sig_transdc_resp-reg_C-effctor"/>
</dbReference>
<dbReference type="PANTHER" id="PTHR44688">
    <property type="entry name" value="DNA-BINDING TRANSCRIPTIONAL ACTIVATOR DEVR_DOSR"/>
    <property type="match status" value="1"/>
</dbReference>
<dbReference type="PROSITE" id="PS00622">
    <property type="entry name" value="HTH_LUXR_1"/>
    <property type="match status" value="1"/>
</dbReference>
<dbReference type="InterPro" id="IPR000792">
    <property type="entry name" value="Tscrpt_reg_LuxR_C"/>
</dbReference>
<evidence type="ECO:0000313" key="4">
    <source>
        <dbReference type="EMBL" id="SDC82381.1"/>
    </source>
</evidence>
<dbReference type="Gene3D" id="1.10.10.10">
    <property type="entry name" value="Winged helix-like DNA-binding domain superfamily/Winged helix DNA-binding domain"/>
    <property type="match status" value="1"/>
</dbReference>
<dbReference type="Proteomes" id="UP000199494">
    <property type="component" value="Unassembled WGS sequence"/>
</dbReference>
<dbReference type="SMART" id="SM00421">
    <property type="entry name" value="HTH_LUXR"/>
    <property type="match status" value="1"/>
</dbReference>
<keyword evidence="2" id="KW-0238">DNA-binding</keyword>
<keyword evidence="1" id="KW-0805">Transcription regulation</keyword>
<evidence type="ECO:0000256" key="3">
    <source>
        <dbReference type="ARBA" id="ARBA00023163"/>
    </source>
</evidence>
<dbReference type="AlphaFoldDB" id="A0A1G6PQY4"/>
<dbReference type="STRING" id="530584.SAMN05421630_1043"/>
<dbReference type="Pfam" id="PF00196">
    <property type="entry name" value="GerE"/>
    <property type="match status" value="1"/>
</dbReference>
<dbReference type="PRINTS" id="PR00038">
    <property type="entry name" value="HTHLUXR"/>
</dbReference>
<dbReference type="PROSITE" id="PS50043">
    <property type="entry name" value="HTH_LUXR_2"/>
    <property type="match status" value="1"/>
</dbReference>
<gene>
    <name evidence="4" type="ORF">SAMN05421630_1043</name>
</gene>
<keyword evidence="3" id="KW-0804">Transcription</keyword>
<dbReference type="GO" id="GO:0006355">
    <property type="term" value="P:regulation of DNA-templated transcription"/>
    <property type="evidence" value="ECO:0007669"/>
    <property type="project" value="InterPro"/>
</dbReference>
<accession>A0A1G6PQY4</accession>
<sequence>MFDEPTRQLCAAVGGGTLSPAKLAVVAPGGYGKTAVLDHIGECCAREGLPAARYGEHDGDTRLVLLDDAHLLDEPGLAEVADLAADDKLGLIVAARPWPRSAELNAVLALLRGQVVLRPLDRARTARILGAGKENLADFVLRETGGVPGWVSRLAGAIGTKAEIPHAALMSFASHLDRLSPDTLSYLLAAQYGVHQDPQLVAGLLGGDGATTRVSCIVEEASAAGLLGSDGNPPPLVHKALNGLIPFERHTWVRQRLLRLQLDRGGPVLPLVRPLLHGQREGAAPPEAFEAAAREAAPTEPQLAAGLFAAAVAAGVPMRTVAASWAEAAARAGDGDTALRIADQAVADPAAIERADAARIAGTVLTQRGQLARGTELFRWSATGLSKVYAAIGLLGSGAVEPARLLLAEPSGGEPPTLIAGAMSATAQAIVDSVSRSATSVLTTLVSAAETMEPVGRQLLLPDTPAALGALAGMHCGELGVAEALLERAKVAEAGGPTMKARHSLLHAWTAMVRGETEVAAERLAGAGEQKAGRDWLFAVALRAGLARRAGDLAALRAVWGEVCDAVIRQPVDLFTLLPFGELAIAAARLGERDRLAHHLDLARGLLRSLSDPPLWTAPFHWSGLHAAIMVEHEREAHEHAEALAASSGHSGFHAVVADAAGCWLRVLGGDVDPDRIERAARDLHAAGLCWDGARLAGQAAIRTTDRSAMVRLLDCARVLRGDPGNGAIAEPDGSPKLSERELQVAELVVSGMTYRQVGDQLFISAKTVEHHVARMRQRLGATSRGDLLAQLRVLVADRAT</sequence>
<dbReference type="GO" id="GO:0003677">
    <property type="term" value="F:DNA binding"/>
    <property type="evidence" value="ECO:0007669"/>
    <property type="project" value="UniProtKB-KW"/>
</dbReference>
<dbReference type="EMBL" id="FMZE01000004">
    <property type="protein sequence ID" value="SDC82381.1"/>
    <property type="molecule type" value="Genomic_DNA"/>
</dbReference>
<dbReference type="PANTHER" id="PTHR44688:SF16">
    <property type="entry name" value="DNA-BINDING TRANSCRIPTIONAL ACTIVATOR DEVR_DOSR"/>
    <property type="match status" value="1"/>
</dbReference>
<evidence type="ECO:0000256" key="2">
    <source>
        <dbReference type="ARBA" id="ARBA00023125"/>
    </source>
</evidence>
<dbReference type="SUPFAM" id="SSF46894">
    <property type="entry name" value="C-terminal effector domain of the bipartite response regulators"/>
    <property type="match status" value="1"/>
</dbReference>
<keyword evidence="5" id="KW-1185">Reference proteome</keyword>
<evidence type="ECO:0000256" key="1">
    <source>
        <dbReference type="ARBA" id="ARBA00023015"/>
    </source>
</evidence>
<name>A0A1G6PQY4_9PSEU</name>
<protein>
    <submittedName>
        <fullName evidence="4">Regulatory protein, luxR family</fullName>
    </submittedName>
</protein>
<organism evidence="4 5">
    <name type="scientific">Prauserella marina</name>
    <dbReference type="NCBI Taxonomy" id="530584"/>
    <lineage>
        <taxon>Bacteria</taxon>
        <taxon>Bacillati</taxon>
        <taxon>Actinomycetota</taxon>
        <taxon>Actinomycetes</taxon>
        <taxon>Pseudonocardiales</taxon>
        <taxon>Pseudonocardiaceae</taxon>
        <taxon>Prauserella</taxon>
    </lineage>
</organism>